<protein>
    <recommendedName>
        <fullName evidence="4">F-box domain-containing protein</fullName>
    </recommendedName>
</protein>
<dbReference type="EMBL" id="MU004194">
    <property type="protein sequence ID" value="KAF2492234.1"/>
    <property type="molecule type" value="Genomic_DNA"/>
</dbReference>
<organism evidence="2 3">
    <name type="scientific">Lophium mytilinum</name>
    <dbReference type="NCBI Taxonomy" id="390894"/>
    <lineage>
        <taxon>Eukaryota</taxon>
        <taxon>Fungi</taxon>
        <taxon>Dikarya</taxon>
        <taxon>Ascomycota</taxon>
        <taxon>Pezizomycotina</taxon>
        <taxon>Dothideomycetes</taxon>
        <taxon>Pleosporomycetidae</taxon>
        <taxon>Mytilinidiales</taxon>
        <taxon>Mytilinidiaceae</taxon>
        <taxon>Lophium</taxon>
    </lineage>
</organism>
<dbReference type="InterPro" id="IPR038883">
    <property type="entry name" value="AN11006-like"/>
</dbReference>
<proteinExistence type="predicted"/>
<sequence length="299" mass="34037">MALFVHQQGPFFALPRELRDEIYQHLFCSQRQIEINYRILDDLGWGSPQAVQTLPVAFLRTCRRALCEALDLLYGKNVFNLQLTSSECVQFFCTLSSYSLICIEHVVLQLSAASFTVCKFVSDRMFLRTLATPDWGNPYFMRNLYSCFLSGQVVELRLKTDDKLRRRHERIEQEEIGTIIASTVEDVVKAHILKTRGLGTVLPASYVWESDEWDQLFGSYTIRIEEPLRWETDTGRNVVFRLNPEAAYEGVLEAKRTILRTEMNLLSERGSLSLGDEALADASGGTEGGTQLLESTDIS</sequence>
<dbReference type="PANTHER" id="PTHR42085">
    <property type="entry name" value="F-BOX DOMAIN-CONTAINING PROTEIN"/>
    <property type="match status" value="1"/>
</dbReference>
<accession>A0A6A6QJL5</accession>
<keyword evidence="3" id="KW-1185">Reference proteome</keyword>
<evidence type="ECO:0000313" key="3">
    <source>
        <dbReference type="Proteomes" id="UP000799750"/>
    </source>
</evidence>
<feature type="region of interest" description="Disordered" evidence="1">
    <location>
        <begin position="278"/>
        <end position="299"/>
    </location>
</feature>
<name>A0A6A6QJL5_9PEZI</name>
<dbReference type="AlphaFoldDB" id="A0A6A6QJL5"/>
<dbReference type="Proteomes" id="UP000799750">
    <property type="component" value="Unassembled WGS sequence"/>
</dbReference>
<evidence type="ECO:0008006" key="4">
    <source>
        <dbReference type="Google" id="ProtNLM"/>
    </source>
</evidence>
<evidence type="ECO:0000256" key="1">
    <source>
        <dbReference type="SAM" id="MobiDB-lite"/>
    </source>
</evidence>
<reference evidence="2" key="1">
    <citation type="journal article" date="2020" name="Stud. Mycol.">
        <title>101 Dothideomycetes genomes: a test case for predicting lifestyles and emergence of pathogens.</title>
        <authorList>
            <person name="Haridas S."/>
            <person name="Albert R."/>
            <person name="Binder M."/>
            <person name="Bloem J."/>
            <person name="Labutti K."/>
            <person name="Salamov A."/>
            <person name="Andreopoulos B."/>
            <person name="Baker S."/>
            <person name="Barry K."/>
            <person name="Bills G."/>
            <person name="Bluhm B."/>
            <person name="Cannon C."/>
            <person name="Castanera R."/>
            <person name="Culley D."/>
            <person name="Daum C."/>
            <person name="Ezra D."/>
            <person name="Gonzalez J."/>
            <person name="Henrissat B."/>
            <person name="Kuo A."/>
            <person name="Liang C."/>
            <person name="Lipzen A."/>
            <person name="Lutzoni F."/>
            <person name="Magnuson J."/>
            <person name="Mondo S."/>
            <person name="Nolan M."/>
            <person name="Ohm R."/>
            <person name="Pangilinan J."/>
            <person name="Park H.-J."/>
            <person name="Ramirez L."/>
            <person name="Alfaro M."/>
            <person name="Sun H."/>
            <person name="Tritt A."/>
            <person name="Yoshinaga Y."/>
            <person name="Zwiers L.-H."/>
            <person name="Turgeon B."/>
            <person name="Goodwin S."/>
            <person name="Spatafora J."/>
            <person name="Crous P."/>
            <person name="Grigoriev I."/>
        </authorList>
    </citation>
    <scope>NUCLEOTIDE SEQUENCE</scope>
    <source>
        <strain evidence="2">CBS 269.34</strain>
    </source>
</reference>
<evidence type="ECO:0000313" key="2">
    <source>
        <dbReference type="EMBL" id="KAF2492234.1"/>
    </source>
</evidence>
<gene>
    <name evidence="2" type="ORF">BU16DRAFT_564697</name>
</gene>
<dbReference type="PANTHER" id="PTHR42085:SF2">
    <property type="entry name" value="F-BOX DOMAIN-CONTAINING PROTEIN"/>
    <property type="match status" value="1"/>
</dbReference>
<dbReference type="OrthoDB" id="2951834at2759"/>